<evidence type="ECO:0008006" key="3">
    <source>
        <dbReference type="Google" id="ProtNLM"/>
    </source>
</evidence>
<comment type="caution">
    <text evidence="1">The sequence shown here is derived from an EMBL/GenBank/DDBJ whole genome shotgun (WGS) entry which is preliminary data.</text>
</comment>
<dbReference type="Proteomes" id="UP000664417">
    <property type="component" value="Unassembled WGS sequence"/>
</dbReference>
<protein>
    <recommendedName>
        <fullName evidence="3">ABM domain-containing protein</fullName>
    </recommendedName>
</protein>
<sequence length="219" mass="24429">MLIEFAGYATHKTTSEAAHLKVADAAHRAVIAPLEGFNGRVLCARDPQGAWTDMVLWEDQHRFEQASRQVMENPACQNWTASMQQDSVVMQTAILLPGYGPRDLHLEEAGCWLVVSWCTLAGIDHAEHQALNREIQAALMPDQEGFLGVVTARDPESGRYFEVLAFRDKALAKKGLEELTAACGQHPRFQQHLQDCDPEQVTTELMVPQQRWVPAAARV</sequence>
<accession>A0A8J7U4W3</accession>
<gene>
    <name evidence="1" type="ORF">J3U88_09660</name>
</gene>
<reference evidence="1" key="1">
    <citation type="submission" date="2021-03" db="EMBL/GenBank/DDBJ databases">
        <authorList>
            <person name="Wang G."/>
        </authorList>
    </citation>
    <scope>NUCLEOTIDE SEQUENCE</scope>
    <source>
        <strain evidence="1">KCTC 12899</strain>
    </source>
</reference>
<dbReference type="AlphaFoldDB" id="A0A8J7U4W3"/>
<dbReference type="EMBL" id="JAFREP010000007">
    <property type="protein sequence ID" value="MBO1318726.1"/>
    <property type="molecule type" value="Genomic_DNA"/>
</dbReference>
<name>A0A8J7U4W3_9BACT</name>
<organism evidence="1 2">
    <name type="scientific">Acanthopleuribacter pedis</name>
    <dbReference type="NCBI Taxonomy" id="442870"/>
    <lineage>
        <taxon>Bacteria</taxon>
        <taxon>Pseudomonadati</taxon>
        <taxon>Acidobacteriota</taxon>
        <taxon>Holophagae</taxon>
        <taxon>Acanthopleuribacterales</taxon>
        <taxon>Acanthopleuribacteraceae</taxon>
        <taxon>Acanthopleuribacter</taxon>
    </lineage>
</organism>
<evidence type="ECO:0000313" key="2">
    <source>
        <dbReference type="Proteomes" id="UP000664417"/>
    </source>
</evidence>
<dbReference type="RefSeq" id="WP_207858399.1">
    <property type="nucleotide sequence ID" value="NZ_JAFREP010000007.1"/>
</dbReference>
<proteinExistence type="predicted"/>
<keyword evidence="2" id="KW-1185">Reference proteome</keyword>
<evidence type="ECO:0000313" key="1">
    <source>
        <dbReference type="EMBL" id="MBO1318726.1"/>
    </source>
</evidence>